<keyword evidence="2" id="KW-0812">Transmembrane</keyword>
<dbReference type="EMBL" id="QRYC01000015">
    <property type="protein sequence ID" value="RGU55734.1"/>
    <property type="molecule type" value="Genomic_DNA"/>
</dbReference>
<protein>
    <recommendedName>
        <fullName evidence="7">PKD domain-containing protein</fullName>
    </recommendedName>
</protein>
<evidence type="ECO:0000256" key="3">
    <source>
        <dbReference type="ARBA" id="ARBA00022737"/>
    </source>
</evidence>
<sequence length="2185" mass="245442">MKNQKKCRKGIYRLALLLTVLCSAVGGYAQTQDDLKLVDPGGFKLCNGDAVNGQKLTVYNQCVHEGFKKGTFKVDWGDGSAVEEWGTEETMEHVYREFKVFKLKFSWTSSDGSKVLEKNYDVLRLNKPDVALKVNEKGTCYGMESEIKIIDYDKQTSGTVYVVNFGDGRDTTLTQAEMMKTMGSVKHTFQTDNCPITVELEARNECSDYMLPLQTTVTTAVVIPPEAAFDFVAPGCTGYPVQVINRTIEGRDVYCNTIAEYIWKFGDKPSVFEKYPQVIFDTPGEYEVRLIASTGGLECSNDTIVKVISVIQSPEVGFTVDRDTVCSGESVVFTDHSKGENPQYYWNVTGRQTNDFVFINGTSEKSENPVIQFNGYGEYVVALTLTNECPQNVKDTTIIVRKDPEIVEVTWPVSLCPDLTTGKALVNLENYFRLYWNGNPKEAVWKIEPKAGMTGTVDFLPGYEADKEYPQVYLQAGATYEVSLTLKGASVGGVLCGDPSKLTIHKELKIDDPAITDNIVPTPAPVGDNISICDGETVSFENHSNGEGLEHSWTIKPITTELYDPAWNVEYLAGSPTSAEPRIRFNGYGDFEVTDSLSVPCNSKRISFRVHVRKDPTIFLADFPTEICPRDVLNTELCIFYEWYNHVPEAHWEFTPDRVDFVDGTSSDSPEPKIHFQESGKYTYKVTLPEVGCPEKDEHGGILTRKELTGELKVRISGLDVTVKEKDNRDEVCEGGMLIFTNSASEKDPESLELAYNWEVTIPETGEPQGGTAEDCEFLKGNTEKVAPITFKKWGTYEVTGTVFGFCDTVSRTLRIRVKKNPEVVLEDTVSCPAGFVLSGDTTFVWYNNTPQVTWQIYRQDGTDQPGDYELGAEGLTSLIPRVEFKRPGYYTVKATLPHAGCPATDPVAEAVYHIYDPDIYGDIVIKTPVAGNPSVADICEQEIVVFENTMQEEAGALSWEWEVVSDVEQGYEYMQDGQVIDPAVGSRQKAPSIRFTKYGEYRVRVATHSTCKSPVTKEFRVVVHGIPDIELASYMKRVCAGDGIPVEMSDYLKWVDTRNSALTSKWTITPEVGWSWKGGDRENTDFPGILFNDNGHYELKLEVFSKCADEGKQEFLTEVNVLRTEQQASFSVGKDSVGCTDDPDPFVITLNNLSEGDSLAYTWTVTPQQGVSFAEGDTNSESPKLLFSEPGDYDVRLAVSNGCHHDDDSVFRIKAFAIPRVRIGDIADQCEPFHFIGRERVEVDQRNDKIQQVHWTITANQGYASEGYTLVNGTDLKSYYPDIDFKTCDYTVVAAYKNRCKTPGQAVFQVKVDKFIPVIPLPDDTICELAEARILRAQPEGGWWTLKDPAIPEAAEVLYTEWGNSYFYPGFDPYAQKDIGLVYHYRNGACIARDTMNMRIWPLPYVEAGDSLKMCLNNPPVTLVGRDSAAGQVWQPNRGDWKSGQDVLAGHLFTPTVPGDFQLLYYYTDSRGCMNRDSAVMRVHPLPSTDFTVAPQSCIHTDVLFTPAQPDGNTFEWIFGDDTPHGISDNEILHSYDMYGYRDVICMAQSVYGCRDTSEATRIEIINLPPPPFFDVDTLQGCAPFEVLFTVDPDTYKSDHNYLTFHWDYGDGTKTDTLMPIVPKPYPAGSWDTTFVARMTVSNVCDTVSYDTTITVFSAPKVSFALMHEWECSPVFLELQNTTTGNNCVFNWTFTNSRTGEVVGETDIRNPEHEFTTDETATSYFITLRAENRCDVDEYTDTLLVKPRQISAHFTPLDNPYACVNQEILFRNNSTDTVSTILNTYWNFGDGSRDTVWSPRHKYDKQGTYLVKLKIDNGCGWDTISSPVIIYPLPHLEIKSEDYLCEADTFTFVVNSDQELKQVTWKLGDGQTGNKDSLRYVYEGYGTFPVTVIGVSAEINQCTDSVMKEVVVYNKPILTIEPVDTIQCSPYLYQPEITGEAYLMWDYGDRSGLTSAREHWYVNESDTVQRFRVMIYAETDKGCKSEYLRGVVVPNKPRALLDKKVEKGNPQKVTFINLSEECSDCIWNLPDKGTFHAFGDQTVEFGEQGVYRAELVVENVYGCRDTAIMEHRVLIKGLYFPNTFIPHSQNPKINRFNGIGMGLARYRLQIFDQYGNKIWETRALENGRPSEGWDGCNLKGERMPQGMYIWRAEAIFGDAEVWTGDNNESGVPETTQGTVLLLRE</sequence>
<feature type="domain" description="PKD" evidence="7">
    <location>
        <begin position="1149"/>
        <end position="1202"/>
    </location>
</feature>
<evidence type="ECO:0000313" key="8">
    <source>
        <dbReference type="EMBL" id="RGU55734.1"/>
    </source>
</evidence>
<evidence type="ECO:0000313" key="9">
    <source>
        <dbReference type="Proteomes" id="UP000284243"/>
    </source>
</evidence>
<dbReference type="SMART" id="SM00089">
    <property type="entry name" value="PKD"/>
    <property type="match status" value="6"/>
</dbReference>
<keyword evidence="3" id="KW-0677">Repeat</keyword>
<evidence type="ECO:0000256" key="6">
    <source>
        <dbReference type="SAM" id="SignalP"/>
    </source>
</evidence>
<feature type="domain" description="PKD" evidence="7">
    <location>
        <begin position="261"/>
        <end position="293"/>
    </location>
</feature>
<comment type="subcellular location">
    <subcellularLocation>
        <location evidence="1">Membrane</location>
        <topology evidence="1">Multi-pass membrane protein</topology>
    </subcellularLocation>
</comment>
<dbReference type="PANTHER" id="PTHR46730:SF4">
    <property type="entry name" value="POLYCYSTIC KIDNEY DISEASE PROTEIN 1-LIKE 1"/>
    <property type="match status" value="1"/>
</dbReference>
<proteinExistence type="predicted"/>
<evidence type="ECO:0000256" key="5">
    <source>
        <dbReference type="ARBA" id="ARBA00023136"/>
    </source>
</evidence>
<accession>A0A412TPI2</accession>
<feature type="signal peptide" evidence="6">
    <location>
        <begin position="1"/>
        <end position="29"/>
    </location>
</feature>
<dbReference type="InterPro" id="IPR000601">
    <property type="entry name" value="PKD_dom"/>
</dbReference>
<gene>
    <name evidence="8" type="ORF">DWW57_11615</name>
</gene>
<dbReference type="GO" id="GO:0005886">
    <property type="term" value="C:plasma membrane"/>
    <property type="evidence" value="ECO:0007669"/>
    <property type="project" value="TreeGrafter"/>
</dbReference>
<dbReference type="PROSITE" id="PS50093">
    <property type="entry name" value="PKD"/>
    <property type="match status" value="4"/>
</dbReference>
<keyword evidence="5" id="KW-0472">Membrane</keyword>
<dbReference type="Pfam" id="PF18911">
    <property type="entry name" value="PKD_4"/>
    <property type="match status" value="1"/>
</dbReference>
<feature type="domain" description="PKD" evidence="7">
    <location>
        <begin position="1787"/>
        <end position="1831"/>
    </location>
</feature>
<comment type="caution">
    <text evidence="8">The sequence shown here is derived from an EMBL/GenBank/DDBJ whole genome shotgun (WGS) entry which is preliminary data.</text>
</comment>
<dbReference type="InterPro" id="IPR013783">
    <property type="entry name" value="Ig-like_fold"/>
</dbReference>
<dbReference type="GO" id="GO:0006816">
    <property type="term" value="P:calcium ion transport"/>
    <property type="evidence" value="ECO:0007669"/>
    <property type="project" value="TreeGrafter"/>
</dbReference>
<name>A0A412TPI2_9BACT</name>
<dbReference type="Gene3D" id="2.60.40.10">
    <property type="entry name" value="Immunoglobulins"/>
    <property type="match status" value="7"/>
</dbReference>
<feature type="chain" id="PRO_5019020884" description="PKD domain-containing protein" evidence="6">
    <location>
        <begin position="30"/>
        <end position="2185"/>
    </location>
</feature>
<dbReference type="GO" id="GO:0005261">
    <property type="term" value="F:monoatomic cation channel activity"/>
    <property type="evidence" value="ECO:0007669"/>
    <property type="project" value="TreeGrafter"/>
</dbReference>
<evidence type="ECO:0000256" key="2">
    <source>
        <dbReference type="ARBA" id="ARBA00022692"/>
    </source>
</evidence>
<keyword evidence="6" id="KW-0732">Signal</keyword>
<feature type="domain" description="PKD" evidence="7">
    <location>
        <begin position="1865"/>
        <end position="1893"/>
    </location>
</feature>
<keyword evidence="4" id="KW-1133">Transmembrane helix</keyword>
<dbReference type="SUPFAM" id="SSF49299">
    <property type="entry name" value="PKD domain"/>
    <property type="match status" value="8"/>
</dbReference>
<dbReference type="RefSeq" id="WP_113028189.1">
    <property type="nucleotide sequence ID" value="NZ_JADNJC010000018.1"/>
</dbReference>
<evidence type="ECO:0000259" key="7">
    <source>
        <dbReference type="PROSITE" id="PS50093"/>
    </source>
</evidence>
<dbReference type="InterPro" id="IPR022409">
    <property type="entry name" value="PKD/Chitinase_dom"/>
</dbReference>
<dbReference type="Proteomes" id="UP000284243">
    <property type="component" value="Unassembled WGS sequence"/>
</dbReference>
<reference evidence="8 9" key="1">
    <citation type="submission" date="2018-08" db="EMBL/GenBank/DDBJ databases">
        <title>A genome reference for cultivated species of the human gut microbiota.</title>
        <authorList>
            <person name="Zou Y."/>
            <person name="Xue W."/>
            <person name="Luo G."/>
        </authorList>
    </citation>
    <scope>NUCLEOTIDE SEQUENCE [LARGE SCALE GENOMIC DNA]</scope>
    <source>
        <strain evidence="8 9">AF16-14</strain>
    </source>
</reference>
<dbReference type="PANTHER" id="PTHR46730">
    <property type="entry name" value="POLYCYSTIN-1"/>
    <property type="match status" value="1"/>
</dbReference>
<organism evidence="8 9">
    <name type="scientific">Odoribacter splanchnicus</name>
    <dbReference type="NCBI Taxonomy" id="28118"/>
    <lineage>
        <taxon>Bacteria</taxon>
        <taxon>Pseudomonadati</taxon>
        <taxon>Bacteroidota</taxon>
        <taxon>Bacteroidia</taxon>
        <taxon>Bacteroidales</taxon>
        <taxon>Odoribacteraceae</taxon>
        <taxon>Odoribacter</taxon>
    </lineage>
</organism>
<evidence type="ECO:0000256" key="1">
    <source>
        <dbReference type="ARBA" id="ARBA00004141"/>
    </source>
</evidence>
<dbReference type="InterPro" id="IPR035986">
    <property type="entry name" value="PKD_dom_sf"/>
</dbReference>
<evidence type="ECO:0000256" key="4">
    <source>
        <dbReference type="ARBA" id="ARBA00022989"/>
    </source>
</evidence>
<dbReference type="CDD" id="cd00146">
    <property type="entry name" value="PKD"/>
    <property type="match status" value="1"/>
</dbReference>